<feature type="active site" description="Proton donor" evidence="12">
    <location>
        <position position="373"/>
    </location>
</feature>
<evidence type="ECO:0000256" key="7">
    <source>
        <dbReference type="ARBA" id="ARBA00022833"/>
    </source>
</evidence>
<evidence type="ECO:0000256" key="14">
    <source>
        <dbReference type="RuleBase" id="RU366005"/>
    </source>
</evidence>
<dbReference type="Gene3D" id="3.30.2010.10">
    <property type="entry name" value="Metalloproteases ('zincins'), catalytic domain"/>
    <property type="match status" value="1"/>
</dbReference>
<dbReference type="PANTHER" id="PTHR10120">
    <property type="entry name" value="CAAX PRENYL PROTEASE 1"/>
    <property type="match status" value="1"/>
</dbReference>
<evidence type="ECO:0000256" key="8">
    <source>
        <dbReference type="ARBA" id="ARBA00022989"/>
    </source>
</evidence>
<evidence type="ECO:0000256" key="6">
    <source>
        <dbReference type="ARBA" id="ARBA00022824"/>
    </source>
</evidence>
<dbReference type="CDD" id="cd07343">
    <property type="entry name" value="M48A_Zmpste24p_like"/>
    <property type="match status" value="1"/>
</dbReference>
<dbReference type="AlphaFoldDB" id="A0AAV8UHZ0"/>
<evidence type="ECO:0000313" key="18">
    <source>
        <dbReference type="EMBL" id="KAJ8902125.1"/>
    </source>
</evidence>
<dbReference type="Proteomes" id="UP001157974">
    <property type="component" value="Unassembled WGS sequence"/>
</dbReference>
<comment type="caution">
    <text evidence="18">The sequence shown here is derived from an EMBL/GenBank/DDBJ whole genome shotgun (WGS) entry which is preliminary data.</text>
</comment>
<dbReference type="InterPro" id="IPR001915">
    <property type="entry name" value="Peptidase_M48"/>
</dbReference>
<keyword evidence="19" id="KW-1185">Reference proteome</keyword>
<feature type="domain" description="CAAX prenyl protease 1 N-terminal" evidence="17">
    <location>
        <begin position="34"/>
        <end position="217"/>
    </location>
</feature>
<keyword evidence="10 14" id="KW-0472">Membrane</keyword>
<feature type="region of interest" description="Disordered" evidence="15">
    <location>
        <begin position="429"/>
        <end position="456"/>
    </location>
</feature>
<evidence type="ECO:0000256" key="13">
    <source>
        <dbReference type="PIRSR" id="PIRSR627057-2"/>
    </source>
</evidence>
<dbReference type="Pfam" id="PF16491">
    <property type="entry name" value="Peptidase_M48_N"/>
    <property type="match status" value="1"/>
</dbReference>
<dbReference type="InterPro" id="IPR027057">
    <property type="entry name" value="CAXX_Prtase_1"/>
</dbReference>
<evidence type="ECO:0000256" key="15">
    <source>
        <dbReference type="SAM" id="MobiDB-lite"/>
    </source>
</evidence>
<evidence type="ECO:0000256" key="9">
    <source>
        <dbReference type="ARBA" id="ARBA00023049"/>
    </source>
</evidence>
<sequence length="456" mass="52063">MGADGAVFPYLQCVAAFRVALEAFELVLTLRQRRNFFSKKMRPEMEGLVPEEKFQKAQAYGKEKIDYGIVETAFNVTLNLVFYFTYFMPYVWDLSLKIMQVAKPEFDSSNEIVRTIVFCGVNYVVGVVTGIPFSLYFNFVIQEKYGFNRLTGLQFVKDLLLGGVVSAVIGLPAIVGLWYVIEWGGEFLWLYFWLFFVALTFFLQLIYPTVIAPLFNKFTPLEDGKLKDGINSLADGMKFPLKKIYVIDGSKRSNHSNAYLFGLFDKRIVLYDTLLEQNEGHDERILGVLCHELGHWALSHLRKTMAVALSHMLFISWLYGKTSQNVEMFQSFGFKDTPHIIGLLLFSEINAPLESILGLAMNWMSRRYEYQADKFASGMNYTNELAEALVTLHIENLSNMNPDPFYSAYHNSHPTMIERLEALGAKPRNMDLKTVTGAKETSTESAEKSQAEKKEN</sequence>
<comment type="cofactor">
    <cofactor evidence="13 14">
        <name>Zn(2+)</name>
        <dbReference type="ChEBI" id="CHEBI:29105"/>
    </cofactor>
    <text evidence="13 14">Binds 1 zinc ion per subunit.</text>
</comment>
<comment type="similarity">
    <text evidence="14">Belongs to the peptidase M48A family.</text>
</comment>
<feature type="binding site" evidence="13">
    <location>
        <position position="291"/>
    </location>
    <ligand>
        <name>Zn(2+)</name>
        <dbReference type="ChEBI" id="CHEBI:29105"/>
        <note>catalytic</note>
    </ligand>
</feature>
<dbReference type="EMBL" id="JAMWBK010000009">
    <property type="protein sequence ID" value="KAJ8902125.1"/>
    <property type="molecule type" value="Genomic_DNA"/>
</dbReference>
<keyword evidence="7 13" id="KW-0862">Zinc</keyword>
<dbReference type="Pfam" id="PF01435">
    <property type="entry name" value="Peptidase_M48"/>
    <property type="match status" value="1"/>
</dbReference>
<organism evidence="18 19">
    <name type="scientific">Rhodosorus marinus</name>
    <dbReference type="NCBI Taxonomy" id="101924"/>
    <lineage>
        <taxon>Eukaryota</taxon>
        <taxon>Rhodophyta</taxon>
        <taxon>Stylonematophyceae</taxon>
        <taxon>Stylonematales</taxon>
        <taxon>Stylonemataceae</taxon>
        <taxon>Rhodosorus</taxon>
    </lineage>
</organism>
<evidence type="ECO:0000256" key="1">
    <source>
        <dbReference type="ARBA" id="ARBA00004477"/>
    </source>
</evidence>
<evidence type="ECO:0000256" key="3">
    <source>
        <dbReference type="ARBA" id="ARBA00022692"/>
    </source>
</evidence>
<evidence type="ECO:0000256" key="5">
    <source>
        <dbReference type="ARBA" id="ARBA00022801"/>
    </source>
</evidence>
<accession>A0AAV8UHZ0</accession>
<keyword evidence="2 14" id="KW-0645">Protease</keyword>
<keyword evidence="8 14" id="KW-1133">Transmembrane helix</keyword>
<evidence type="ECO:0000256" key="11">
    <source>
        <dbReference type="ARBA" id="ARBA00044456"/>
    </source>
</evidence>
<evidence type="ECO:0000256" key="4">
    <source>
        <dbReference type="ARBA" id="ARBA00022723"/>
    </source>
</evidence>
<comment type="function">
    <text evidence="14">Proteolytically removes the C-terminal three residues of farnesylated proteins.</text>
</comment>
<dbReference type="FunFam" id="3.30.2010.10:FF:000002">
    <property type="entry name" value="CAAX prenyl protease"/>
    <property type="match status" value="1"/>
</dbReference>
<comment type="caution">
    <text evidence="14">Lacks conserved residue(s) required for the propagation of feature annotation.</text>
</comment>
<dbReference type="EC" id="3.4.24.84" evidence="14"/>
<keyword evidence="5 14" id="KW-0378">Hydrolase</keyword>
<dbReference type="GO" id="GO:0004222">
    <property type="term" value="F:metalloendopeptidase activity"/>
    <property type="evidence" value="ECO:0007669"/>
    <property type="project" value="UniProtKB-UniRule"/>
</dbReference>
<comment type="catalytic activity">
    <reaction evidence="11 14">
        <text>Hydrolyzes the peptide bond -P2-(S-farnesyl or geranylgeranyl)C-P1'-P2'-P3'-COOH where P1' and P2' are amino acids with aliphatic side chains and P3' is any C-terminal residue.</text>
        <dbReference type="EC" id="3.4.24.84"/>
    </reaction>
</comment>
<evidence type="ECO:0000256" key="10">
    <source>
        <dbReference type="ARBA" id="ARBA00023136"/>
    </source>
</evidence>
<gene>
    <name evidence="18" type="ORF">NDN08_006533</name>
</gene>
<evidence type="ECO:0000256" key="12">
    <source>
        <dbReference type="PIRSR" id="PIRSR627057-1"/>
    </source>
</evidence>
<proteinExistence type="inferred from homology"/>
<dbReference type="InterPro" id="IPR032456">
    <property type="entry name" value="Peptidase_M48_N"/>
</dbReference>
<evidence type="ECO:0000259" key="16">
    <source>
        <dbReference type="Pfam" id="PF01435"/>
    </source>
</evidence>
<name>A0AAV8UHZ0_9RHOD</name>
<feature type="binding site" evidence="13">
    <location>
        <position position="369"/>
    </location>
    <ligand>
        <name>Zn(2+)</name>
        <dbReference type="ChEBI" id="CHEBI:29105"/>
        <note>catalytic</note>
    </ligand>
</feature>
<dbReference type="GO" id="GO:0046872">
    <property type="term" value="F:metal ion binding"/>
    <property type="evidence" value="ECO:0007669"/>
    <property type="project" value="UniProtKB-UniRule"/>
</dbReference>
<evidence type="ECO:0000256" key="2">
    <source>
        <dbReference type="ARBA" id="ARBA00022670"/>
    </source>
</evidence>
<feature type="active site" evidence="12">
    <location>
        <position position="292"/>
    </location>
</feature>
<keyword evidence="6 14" id="KW-0256">Endoplasmic reticulum</keyword>
<feature type="compositionally biased region" description="Basic and acidic residues" evidence="15">
    <location>
        <begin position="441"/>
        <end position="456"/>
    </location>
</feature>
<evidence type="ECO:0000313" key="19">
    <source>
        <dbReference type="Proteomes" id="UP001157974"/>
    </source>
</evidence>
<dbReference type="GO" id="GO:0071586">
    <property type="term" value="P:CAAX-box protein processing"/>
    <property type="evidence" value="ECO:0007669"/>
    <property type="project" value="UniProtKB-UniRule"/>
</dbReference>
<feature type="transmembrane region" description="Helical" evidence="14">
    <location>
        <begin position="112"/>
        <end position="139"/>
    </location>
</feature>
<feature type="binding site" evidence="13">
    <location>
        <position position="295"/>
    </location>
    <ligand>
        <name>Zn(2+)</name>
        <dbReference type="ChEBI" id="CHEBI:29105"/>
        <note>catalytic</note>
    </ligand>
</feature>
<feature type="transmembrane region" description="Helical" evidence="14">
    <location>
        <begin position="187"/>
        <end position="207"/>
    </location>
</feature>
<keyword evidence="4 13" id="KW-0479">Metal-binding</keyword>
<keyword evidence="9 14" id="KW-0482">Metalloprotease</keyword>
<reference evidence="18 19" key="1">
    <citation type="journal article" date="2023" name="Nat. Commun.">
        <title>Origin of minicircular mitochondrial genomes in red algae.</title>
        <authorList>
            <person name="Lee Y."/>
            <person name="Cho C.H."/>
            <person name="Lee Y.M."/>
            <person name="Park S.I."/>
            <person name="Yang J.H."/>
            <person name="West J.A."/>
            <person name="Bhattacharya D."/>
            <person name="Yoon H.S."/>
        </authorList>
    </citation>
    <scope>NUCLEOTIDE SEQUENCE [LARGE SCALE GENOMIC DNA]</scope>
    <source>
        <strain evidence="18 19">CCMP1338</strain>
        <tissue evidence="18">Whole cell</tissue>
    </source>
</reference>
<feature type="transmembrane region" description="Helical" evidence="14">
    <location>
        <begin position="159"/>
        <end position="181"/>
    </location>
</feature>
<feature type="domain" description="Peptidase M48" evidence="16">
    <location>
        <begin position="220"/>
        <end position="423"/>
    </location>
</feature>
<protein>
    <recommendedName>
        <fullName evidence="14">CAAX prenyl protease</fullName>
        <ecNumber evidence="14">3.4.24.84</ecNumber>
    </recommendedName>
</protein>
<feature type="transmembrane region" description="Helical" evidence="14">
    <location>
        <begin position="72"/>
        <end position="92"/>
    </location>
</feature>
<keyword evidence="3 14" id="KW-0812">Transmembrane</keyword>
<evidence type="ECO:0000259" key="17">
    <source>
        <dbReference type="Pfam" id="PF16491"/>
    </source>
</evidence>
<comment type="subcellular location">
    <subcellularLocation>
        <location evidence="1 14">Endoplasmic reticulum membrane</location>
        <topology evidence="1 14">Multi-pass membrane protein</topology>
    </subcellularLocation>
</comment>
<dbReference type="GO" id="GO:0005789">
    <property type="term" value="C:endoplasmic reticulum membrane"/>
    <property type="evidence" value="ECO:0007669"/>
    <property type="project" value="UniProtKB-SubCell"/>
</dbReference>